<organism evidence="1 2">
    <name type="scientific">Pedobacter antarcticus 4BY</name>
    <dbReference type="NCBI Taxonomy" id="1358423"/>
    <lineage>
        <taxon>Bacteria</taxon>
        <taxon>Pseudomonadati</taxon>
        <taxon>Bacteroidota</taxon>
        <taxon>Sphingobacteriia</taxon>
        <taxon>Sphingobacteriales</taxon>
        <taxon>Sphingobacteriaceae</taxon>
        <taxon>Pedobacter</taxon>
    </lineage>
</organism>
<dbReference type="RefSeq" id="WP_037440888.1">
    <property type="nucleotide sequence ID" value="NZ_JNFF01000055.1"/>
</dbReference>
<gene>
    <name evidence="1" type="ORF">N180_15785</name>
</gene>
<evidence type="ECO:0000313" key="1">
    <source>
        <dbReference type="EMBL" id="KEQ29940.1"/>
    </source>
</evidence>
<evidence type="ECO:0008006" key="3">
    <source>
        <dbReference type="Google" id="ProtNLM"/>
    </source>
</evidence>
<name>A0A081PGW7_9SPHI</name>
<sequence>MLENLNQLVKENAQEAILNNSAVPDEQNEAAVSAASGSIMEALQSQVSSGNLANLVAAFKGGDVQNSNVVQEASSSFIDKLSGMGINLESAKGIAASLIPGIVGQFVNKTNDPNDTSFNIQDIITKISGPDGKFQLSDLTDLFKDGNAEPGSADSQGGGIVDKLKGLFS</sequence>
<accession>A0A081PGW7</accession>
<dbReference type="Proteomes" id="UP000028007">
    <property type="component" value="Unassembled WGS sequence"/>
</dbReference>
<keyword evidence="2" id="KW-1185">Reference proteome</keyword>
<reference evidence="1 2" key="1">
    <citation type="journal article" date="1992" name="Int. J. Syst. Bacteriol.">
        <title>Sphingobacterium antarcticus sp. nov. a Psychrotrophic Bacterium from the Soils of Schirmacher Oasis, Antarctica.</title>
        <authorList>
            <person name="Shivaji S."/>
            <person name="Ray M.K."/>
            <person name="Rao N.S."/>
            <person name="Saiserr L."/>
            <person name="Jagannadham M.V."/>
            <person name="Kumar G.S."/>
            <person name="Reddy G."/>
            <person name="Bhargava P.M."/>
        </authorList>
    </citation>
    <scope>NUCLEOTIDE SEQUENCE [LARGE SCALE GENOMIC DNA]</scope>
    <source>
        <strain evidence="1 2">4BY</strain>
    </source>
</reference>
<dbReference type="AlphaFoldDB" id="A0A081PGW7"/>
<dbReference type="eggNOG" id="ENOG5032WIH">
    <property type="taxonomic scope" value="Bacteria"/>
</dbReference>
<dbReference type="OrthoDB" id="982085at2"/>
<proteinExistence type="predicted"/>
<protein>
    <recommendedName>
        <fullName evidence="3">DUF937 domain-containing protein</fullName>
    </recommendedName>
</protein>
<evidence type="ECO:0000313" key="2">
    <source>
        <dbReference type="Proteomes" id="UP000028007"/>
    </source>
</evidence>
<dbReference type="EMBL" id="JNFF01000055">
    <property type="protein sequence ID" value="KEQ29940.1"/>
    <property type="molecule type" value="Genomic_DNA"/>
</dbReference>
<comment type="caution">
    <text evidence="1">The sequence shown here is derived from an EMBL/GenBank/DDBJ whole genome shotgun (WGS) entry which is preliminary data.</text>
</comment>